<protein>
    <submittedName>
        <fullName evidence="1">Uncharacterized protein</fullName>
    </submittedName>
</protein>
<dbReference type="EMBL" id="JBFOLJ010000004">
    <property type="protein sequence ID" value="KAL2543765.1"/>
    <property type="molecule type" value="Genomic_DNA"/>
</dbReference>
<organism evidence="1 2">
    <name type="scientific">Forsythia ovata</name>
    <dbReference type="NCBI Taxonomy" id="205694"/>
    <lineage>
        <taxon>Eukaryota</taxon>
        <taxon>Viridiplantae</taxon>
        <taxon>Streptophyta</taxon>
        <taxon>Embryophyta</taxon>
        <taxon>Tracheophyta</taxon>
        <taxon>Spermatophyta</taxon>
        <taxon>Magnoliopsida</taxon>
        <taxon>eudicotyledons</taxon>
        <taxon>Gunneridae</taxon>
        <taxon>Pentapetalae</taxon>
        <taxon>asterids</taxon>
        <taxon>lamiids</taxon>
        <taxon>Lamiales</taxon>
        <taxon>Oleaceae</taxon>
        <taxon>Forsythieae</taxon>
        <taxon>Forsythia</taxon>
    </lineage>
</organism>
<keyword evidence="2" id="KW-1185">Reference proteome</keyword>
<dbReference type="AlphaFoldDB" id="A0ABD1W273"/>
<reference evidence="2" key="1">
    <citation type="submission" date="2024-07" db="EMBL/GenBank/DDBJ databases">
        <title>Two chromosome-level genome assemblies of Korean endemic species Abeliophyllum distichum and Forsythia ovata (Oleaceae).</title>
        <authorList>
            <person name="Jang H."/>
        </authorList>
    </citation>
    <scope>NUCLEOTIDE SEQUENCE [LARGE SCALE GENOMIC DNA]</scope>
</reference>
<name>A0ABD1W273_9LAMI</name>
<gene>
    <name evidence="1" type="ORF">Fot_12998</name>
</gene>
<proteinExistence type="predicted"/>
<accession>A0ABD1W273</accession>
<comment type="caution">
    <text evidence="1">The sequence shown here is derived from an EMBL/GenBank/DDBJ whole genome shotgun (WGS) entry which is preliminary data.</text>
</comment>
<dbReference type="Proteomes" id="UP001604277">
    <property type="component" value="Unassembled WGS sequence"/>
</dbReference>
<evidence type="ECO:0000313" key="2">
    <source>
        <dbReference type="Proteomes" id="UP001604277"/>
    </source>
</evidence>
<sequence>MSLHLRNFTSEEKSVLSCQKWTKFRQKMPPPSKPSRRFSFFGLVAGGNNPNKDDLEPPQLKLEVDREVYRPSDLVTIMVEIKTQHPKGHFRSLLIEKHNFEIKEVEKLDLLCPSSNASTWRPMYAIYDCQLIRHPRGIHV</sequence>
<evidence type="ECO:0000313" key="1">
    <source>
        <dbReference type="EMBL" id="KAL2543765.1"/>
    </source>
</evidence>